<dbReference type="PROSITE" id="PS51379">
    <property type="entry name" value="4FE4S_FER_2"/>
    <property type="match status" value="3"/>
</dbReference>
<gene>
    <name evidence="8" type="ORF">FAK_39650</name>
</gene>
<dbReference type="GO" id="GO:0046872">
    <property type="term" value="F:metal ion binding"/>
    <property type="evidence" value="ECO:0007669"/>
    <property type="project" value="UniProtKB-KW"/>
</dbReference>
<dbReference type="Pfam" id="PF00037">
    <property type="entry name" value="Fer4"/>
    <property type="match status" value="1"/>
</dbReference>
<dbReference type="PANTHER" id="PTHR42859:SF10">
    <property type="entry name" value="DIMETHYLSULFOXIDE REDUCTASE CHAIN B"/>
    <property type="match status" value="1"/>
</dbReference>
<dbReference type="Proteomes" id="UP001366166">
    <property type="component" value="Chromosome"/>
</dbReference>
<dbReference type="KEGG" id="dmp:FAK_39650"/>
<dbReference type="PANTHER" id="PTHR42859">
    <property type="entry name" value="OXIDOREDUCTASE"/>
    <property type="match status" value="1"/>
</dbReference>
<evidence type="ECO:0000313" key="9">
    <source>
        <dbReference type="Proteomes" id="UP001366166"/>
    </source>
</evidence>
<dbReference type="Pfam" id="PF12838">
    <property type="entry name" value="Fer4_7"/>
    <property type="match status" value="1"/>
</dbReference>
<evidence type="ECO:0000256" key="3">
    <source>
        <dbReference type="ARBA" id="ARBA00022723"/>
    </source>
</evidence>
<dbReference type="Gene3D" id="3.30.70.20">
    <property type="match status" value="2"/>
</dbReference>
<evidence type="ECO:0000256" key="4">
    <source>
        <dbReference type="ARBA" id="ARBA00022982"/>
    </source>
</evidence>
<evidence type="ECO:0000256" key="5">
    <source>
        <dbReference type="ARBA" id="ARBA00023004"/>
    </source>
</evidence>
<evidence type="ECO:0000256" key="1">
    <source>
        <dbReference type="ARBA" id="ARBA00022448"/>
    </source>
</evidence>
<evidence type="ECO:0000256" key="2">
    <source>
        <dbReference type="ARBA" id="ARBA00022485"/>
    </source>
</evidence>
<sequence length="161" mass="17387">MRMPKRLYVDFHRCTGCGLCVDVCSLRNAGIASPDNSNVLIHRDEAAGIFQPLVCLQCDAHPCVEACPQEAIQLDSAMAIYKVDPKLCIACGICQDECIYLGIKVGDAVARKCDLCSGEPICASVCLPGAIQFRDSDLTEMNAAFGKRAAEIKGMRKQADD</sequence>
<dbReference type="InterPro" id="IPR050294">
    <property type="entry name" value="RnfB_subfamily"/>
</dbReference>
<keyword evidence="2" id="KW-0004">4Fe-4S</keyword>
<accession>A0AAU9EUY7</accession>
<name>A0AAU9EUY7_9BACT</name>
<keyword evidence="6" id="KW-0411">Iron-sulfur</keyword>
<feature type="domain" description="4Fe-4S ferredoxin-type" evidence="7">
    <location>
        <begin position="5"/>
        <end position="35"/>
    </location>
</feature>
<dbReference type="CDD" id="cd10550">
    <property type="entry name" value="DMSOR_beta_like"/>
    <property type="match status" value="1"/>
</dbReference>
<organism evidence="8 9">
    <name type="scientific">Desulfoferula mesophila</name>
    <dbReference type="NCBI Taxonomy" id="3058419"/>
    <lineage>
        <taxon>Bacteria</taxon>
        <taxon>Pseudomonadati</taxon>
        <taxon>Thermodesulfobacteriota</taxon>
        <taxon>Desulfarculia</taxon>
        <taxon>Desulfarculales</taxon>
        <taxon>Desulfarculaceae</taxon>
        <taxon>Desulfoferula</taxon>
    </lineage>
</organism>
<reference evidence="9" key="1">
    <citation type="journal article" date="2023" name="Arch. Microbiol.">
        <title>Desulfoferula mesophilus gen. nov. sp. nov., a mesophilic sulfate-reducing bacterium isolated from a brackish lake sediment.</title>
        <authorList>
            <person name="Watanabe T."/>
            <person name="Yabe T."/>
            <person name="Tsuji J.M."/>
            <person name="Fukui M."/>
        </authorList>
    </citation>
    <scope>NUCLEOTIDE SEQUENCE [LARGE SCALE GENOMIC DNA]</scope>
    <source>
        <strain evidence="9">12FAK</strain>
    </source>
</reference>
<evidence type="ECO:0000313" key="8">
    <source>
        <dbReference type="EMBL" id="BEQ16899.1"/>
    </source>
</evidence>
<dbReference type="AlphaFoldDB" id="A0AAU9EUY7"/>
<dbReference type="EMBL" id="AP028679">
    <property type="protein sequence ID" value="BEQ16899.1"/>
    <property type="molecule type" value="Genomic_DNA"/>
</dbReference>
<keyword evidence="1" id="KW-0813">Transport</keyword>
<dbReference type="InterPro" id="IPR017896">
    <property type="entry name" value="4Fe4S_Fe-S-bd"/>
</dbReference>
<keyword evidence="4" id="KW-0249">Electron transport</keyword>
<evidence type="ECO:0000256" key="6">
    <source>
        <dbReference type="ARBA" id="ARBA00023014"/>
    </source>
</evidence>
<evidence type="ECO:0000259" key="7">
    <source>
        <dbReference type="PROSITE" id="PS51379"/>
    </source>
</evidence>
<keyword evidence="5" id="KW-0408">Iron</keyword>
<keyword evidence="3" id="KW-0479">Metal-binding</keyword>
<feature type="domain" description="4Fe-4S ferredoxin-type" evidence="7">
    <location>
        <begin position="46"/>
        <end position="77"/>
    </location>
</feature>
<proteinExistence type="predicted"/>
<dbReference type="GO" id="GO:0051539">
    <property type="term" value="F:4 iron, 4 sulfur cluster binding"/>
    <property type="evidence" value="ECO:0007669"/>
    <property type="project" value="UniProtKB-KW"/>
</dbReference>
<protein>
    <submittedName>
        <fullName evidence="8">Electron transporter</fullName>
    </submittedName>
</protein>
<keyword evidence="9" id="KW-1185">Reference proteome</keyword>
<dbReference type="SUPFAM" id="SSF54862">
    <property type="entry name" value="4Fe-4S ferredoxins"/>
    <property type="match status" value="1"/>
</dbReference>
<feature type="domain" description="4Fe-4S ferredoxin-type" evidence="7">
    <location>
        <begin position="79"/>
        <end position="108"/>
    </location>
</feature>